<feature type="chain" id="PRO_5019268065" description="Lipoprotein" evidence="1">
    <location>
        <begin position="23"/>
        <end position="102"/>
    </location>
</feature>
<dbReference type="PROSITE" id="PS51257">
    <property type="entry name" value="PROKAR_LIPOPROTEIN"/>
    <property type="match status" value="1"/>
</dbReference>
<keyword evidence="1" id="KW-0732">Signal</keyword>
<evidence type="ECO:0000256" key="1">
    <source>
        <dbReference type="SAM" id="SignalP"/>
    </source>
</evidence>
<gene>
    <name evidence="2" type="ORF">EJP67_05490</name>
</gene>
<dbReference type="EMBL" id="RXFT01000001">
    <property type="protein sequence ID" value="RUR66513.1"/>
    <property type="molecule type" value="Genomic_DNA"/>
</dbReference>
<protein>
    <recommendedName>
        <fullName evidence="4">Lipoprotein</fullName>
    </recommendedName>
</protein>
<accession>A0A433MFA2</accession>
<evidence type="ECO:0008006" key="4">
    <source>
        <dbReference type="Google" id="ProtNLM"/>
    </source>
</evidence>
<dbReference type="Proteomes" id="UP000281118">
    <property type="component" value="Unassembled WGS sequence"/>
</dbReference>
<name>A0A433MFA2_9BURK</name>
<reference evidence="2 3" key="1">
    <citation type="submission" date="2018-12" db="EMBL/GenBank/DDBJ databases">
        <title>The genome sequences of Variovorax guangxiensis DSM 27352.</title>
        <authorList>
            <person name="Gao J."/>
            <person name="Sun J."/>
        </authorList>
    </citation>
    <scope>NUCLEOTIDE SEQUENCE [LARGE SCALE GENOMIC DNA]</scope>
    <source>
        <strain evidence="2 3">DSM 27352</strain>
    </source>
</reference>
<dbReference type="RefSeq" id="WP_126020261.1">
    <property type="nucleotide sequence ID" value="NZ_RXFT01000001.1"/>
</dbReference>
<sequence length="102" mass="11034">MRVLPCVFLALGLLGLSGCDKAKEGFSEGFDTAFRASFRESFIGSCVKSAGERGNKSEEERRKLCTCAADSVMKDTSVADLQDQEKVGARIGPIIQQCLKQP</sequence>
<dbReference type="OrthoDB" id="8858657at2"/>
<dbReference type="AlphaFoldDB" id="A0A433MFA2"/>
<proteinExistence type="predicted"/>
<evidence type="ECO:0000313" key="3">
    <source>
        <dbReference type="Proteomes" id="UP000281118"/>
    </source>
</evidence>
<organism evidence="2 3">
    <name type="scientific">Variovorax guangxiensis</name>
    <dbReference type="NCBI Taxonomy" id="1775474"/>
    <lineage>
        <taxon>Bacteria</taxon>
        <taxon>Pseudomonadati</taxon>
        <taxon>Pseudomonadota</taxon>
        <taxon>Betaproteobacteria</taxon>
        <taxon>Burkholderiales</taxon>
        <taxon>Comamonadaceae</taxon>
        <taxon>Variovorax</taxon>
    </lineage>
</organism>
<comment type="caution">
    <text evidence="2">The sequence shown here is derived from an EMBL/GenBank/DDBJ whole genome shotgun (WGS) entry which is preliminary data.</text>
</comment>
<evidence type="ECO:0000313" key="2">
    <source>
        <dbReference type="EMBL" id="RUR66513.1"/>
    </source>
</evidence>
<feature type="signal peptide" evidence="1">
    <location>
        <begin position="1"/>
        <end position="22"/>
    </location>
</feature>